<protein>
    <recommendedName>
        <fullName evidence="1">G domain-containing protein</fullName>
    </recommendedName>
</protein>
<dbReference type="Gene3D" id="3.40.50.300">
    <property type="entry name" value="P-loop containing nucleotide triphosphate hydrolases"/>
    <property type="match status" value="2"/>
</dbReference>
<dbReference type="RefSeq" id="XP_041286677.1">
    <property type="nucleotide sequence ID" value="XM_041429862.1"/>
</dbReference>
<keyword evidence="3" id="KW-1185">Reference proteome</keyword>
<dbReference type="CDD" id="cd00882">
    <property type="entry name" value="Ras_like_GTPase"/>
    <property type="match status" value="2"/>
</dbReference>
<organism evidence="2 3">
    <name type="scientific">Suillus discolor</name>
    <dbReference type="NCBI Taxonomy" id="1912936"/>
    <lineage>
        <taxon>Eukaryota</taxon>
        <taxon>Fungi</taxon>
        <taxon>Dikarya</taxon>
        <taxon>Basidiomycota</taxon>
        <taxon>Agaricomycotina</taxon>
        <taxon>Agaricomycetes</taxon>
        <taxon>Agaricomycetidae</taxon>
        <taxon>Boletales</taxon>
        <taxon>Suillineae</taxon>
        <taxon>Suillaceae</taxon>
        <taxon>Suillus</taxon>
    </lineage>
</organism>
<gene>
    <name evidence="2" type="ORF">F5147DRAFT_437957</name>
</gene>
<dbReference type="SUPFAM" id="SSF52540">
    <property type="entry name" value="P-loop containing nucleoside triphosphate hydrolases"/>
    <property type="match status" value="2"/>
</dbReference>
<dbReference type="AlphaFoldDB" id="A0A9P7JN84"/>
<dbReference type="InterPro" id="IPR027417">
    <property type="entry name" value="P-loop_NTPase"/>
</dbReference>
<evidence type="ECO:0000259" key="1">
    <source>
        <dbReference type="Pfam" id="PF01926"/>
    </source>
</evidence>
<dbReference type="Pfam" id="PF01926">
    <property type="entry name" value="MMR_HSR1"/>
    <property type="match status" value="1"/>
</dbReference>
<evidence type="ECO:0000313" key="2">
    <source>
        <dbReference type="EMBL" id="KAG2091854.1"/>
    </source>
</evidence>
<dbReference type="InterPro" id="IPR006073">
    <property type="entry name" value="GTP-bd"/>
</dbReference>
<feature type="domain" description="G" evidence="1">
    <location>
        <begin position="180"/>
        <end position="304"/>
    </location>
</feature>
<proteinExistence type="predicted"/>
<dbReference type="Proteomes" id="UP000823399">
    <property type="component" value="Unassembled WGS sequence"/>
</dbReference>
<dbReference type="GO" id="GO:0005525">
    <property type="term" value="F:GTP binding"/>
    <property type="evidence" value="ECO:0007669"/>
    <property type="project" value="InterPro"/>
</dbReference>
<reference evidence="2" key="1">
    <citation type="journal article" date="2020" name="New Phytol.">
        <title>Comparative genomics reveals dynamic genome evolution in host specialist ectomycorrhizal fungi.</title>
        <authorList>
            <person name="Lofgren L.A."/>
            <person name="Nguyen N.H."/>
            <person name="Vilgalys R."/>
            <person name="Ruytinx J."/>
            <person name="Liao H.L."/>
            <person name="Branco S."/>
            <person name="Kuo A."/>
            <person name="LaButti K."/>
            <person name="Lipzen A."/>
            <person name="Andreopoulos W."/>
            <person name="Pangilinan J."/>
            <person name="Riley R."/>
            <person name="Hundley H."/>
            <person name="Na H."/>
            <person name="Barry K."/>
            <person name="Grigoriev I.V."/>
            <person name="Stajich J.E."/>
            <person name="Kennedy P.G."/>
        </authorList>
    </citation>
    <scope>NUCLEOTIDE SEQUENCE</scope>
    <source>
        <strain evidence="2">FC423</strain>
    </source>
</reference>
<dbReference type="GeneID" id="64692121"/>
<comment type="caution">
    <text evidence="2">The sequence shown here is derived from an EMBL/GenBank/DDBJ whole genome shotgun (WGS) entry which is preliminary data.</text>
</comment>
<dbReference type="EMBL" id="JABBWM010000094">
    <property type="protein sequence ID" value="KAG2091854.1"/>
    <property type="molecule type" value="Genomic_DNA"/>
</dbReference>
<sequence length="434" mass="49200">MAVTSCDAGGCTTTTSVHEVLILNETLKVKLSDTVGLNEGPRGIVPDKEARRILKRLLRTLTEQGNLHLVMYCVRGEREIRTLRQNYQLIRSQVKGKVPIVLVVTCLESYQPEMEDWWRINERIISNLGMTFAGHACITTATMTGPVFVERRTHSYDTVCKLIEQCHLSNNTGGNKHPNVVVFGQRGAGKSSLVNLIAGKNVANTSIDLKRCMLKWEEYPVKFDGGSYNIFDTVGLEEPQLGIPQYLDAVENAYSLIQNLERQGGIDLLMLCMRAGQLTATLQNNYRLFNEFLCEKKVPFVMVITYLENEVGEMDNWWKRNEKTFRHQEFHVDGHACITAIRGNCPERYEQSRTTIRKLVKEFTADGQKRARKEGEETNQFMSLMRKLRGLVSAKSRSKKDNIVPRLTKRCGLTPNVAKQLADRIKKDAVEGPS</sequence>
<name>A0A9P7JN84_9AGAM</name>
<evidence type="ECO:0000313" key="3">
    <source>
        <dbReference type="Proteomes" id="UP000823399"/>
    </source>
</evidence>
<accession>A0A9P7JN84</accession>
<dbReference type="OrthoDB" id="8954335at2759"/>